<keyword evidence="2" id="KW-0812">Transmembrane</keyword>
<sequence length="294" mass="32406">MSNNAKDPSGNEQRENLEPETPRVNPYEGWLGFGKDRVQTGRSVALVIFAVVMIIGVAQSLLGDKFPLANFLGSFSEGKSSAQPAPDKTAKVGTAKTANPTGTALSALEDLKVKDKDPFNDFNRNRLFGEGWLDLDGDDCNTRNEVLARDLKDVEYRQVNPRNCVVQSGTLEDDYTGKTIQFLREKGSSDKVQIDHVVALGNVWRTGGQHLDQETRKKIANDPLNLIAVDGETNQDKESQDASDWLPPNEAFHCEYVARQIAVKTKYGLWVTPEEKKAMSEVLAGCPDEPLPGE</sequence>
<reference evidence="4 5" key="1">
    <citation type="submission" date="2019-08" db="EMBL/GenBank/DDBJ databases">
        <title>In-depth cultivation of the pig gut microbiome towards novel bacterial diversity and tailored functional studies.</title>
        <authorList>
            <person name="Wylensek D."/>
            <person name="Hitch T.C.A."/>
            <person name="Clavel T."/>
        </authorList>
    </citation>
    <scope>NUCLEOTIDE SEQUENCE [LARGE SCALE GENOMIC DNA]</scope>
    <source>
        <strain evidence="4 5">RF-GAM-744-WT-7</strain>
    </source>
</reference>
<evidence type="ECO:0000313" key="5">
    <source>
        <dbReference type="Proteomes" id="UP000442535"/>
    </source>
</evidence>
<dbReference type="InterPro" id="IPR011089">
    <property type="entry name" value="GmrSD_C"/>
</dbReference>
<evidence type="ECO:0000259" key="3">
    <source>
        <dbReference type="Pfam" id="PF07510"/>
    </source>
</evidence>
<comment type="caution">
    <text evidence="4">The sequence shown here is derived from an EMBL/GenBank/DDBJ whole genome shotgun (WGS) entry which is preliminary data.</text>
</comment>
<gene>
    <name evidence="4" type="ORF">FYJ63_07920</name>
</gene>
<feature type="region of interest" description="Disordered" evidence="1">
    <location>
        <begin position="1"/>
        <end position="28"/>
    </location>
</feature>
<keyword evidence="2" id="KW-1133">Transmembrane helix</keyword>
<dbReference type="AlphaFoldDB" id="A0A7K0K3V9"/>
<feature type="compositionally biased region" description="Basic and acidic residues" evidence="1">
    <location>
        <begin position="12"/>
        <end position="21"/>
    </location>
</feature>
<dbReference type="PANTHER" id="PTHR24094:SF15">
    <property type="entry name" value="AMP-DEPENDENT SYNTHETASE_LIGASE DOMAIN-CONTAINING PROTEIN-RELATED"/>
    <property type="match status" value="1"/>
</dbReference>
<keyword evidence="2" id="KW-0472">Membrane</keyword>
<dbReference type="EMBL" id="VUMY01000014">
    <property type="protein sequence ID" value="MST50161.1"/>
    <property type="molecule type" value="Genomic_DNA"/>
</dbReference>
<dbReference type="PANTHER" id="PTHR24094">
    <property type="entry name" value="SECRETED PROTEIN"/>
    <property type="match status" value="1"/>
</dbReference>
<dbReference type="Pfam" id="PF07510">
    <property type="entry name" value="GmrSD_C"/>
    <property type="match status" value="1"/>
</dbReference>
<feature type="transmembrane region" description="Helical" evidence="2">
    <location>
        <begin position="44"/>
        <end position="62"/>
    </location>
</feature>
<keyword evidence="5" id="KW-1185">Reference proteome</keyword>
<dbReference type="Proteomes" id="UP000442535">
    <property type="component" value="Unassembled WGS sequence"/>
</dbReference>
<feature type="domain" description="GmrSD restriction endonucleases C-terminal" evidence="3">
    <location>
        <begin position="142"/>
        <end position="282"/>
    </location>
</feature>
<protein>
    <submittedName>
        <fullName evidence="4">HNH endonuclease</fullName>
    </submittedName>
</protein>
<keyword evidence="4" id="KW-0255">Endonuclease</keyword>
<evidence type="ECO:0000256" key="2">
    <source>
        <dbReference type="SAM" id="Phobius"/>
    </source>
</evidence>
<dbReference type="RefSeq" id="WP_154545539.1">
    <property type="nucleotide sequence ID" value="NZ_VUMY01000014.1"/>
</dbReference>
<keyword evidence="4" id="KW-0378">Hydrolase</keyword>
<dbReference type="GO" id="GO:0004519">
    <property type="term" value="F:endonuclease activity"/>
    <property type="evidence" value="ECO:0007669"/>
    <property type="project" value="UniProtKB-KW"/>
</dbReference>
<accession>A0A7K0K3V9</accession>
<keyword evidence="4" id="KW-0540">Nuclease</keyword>
<proteinExistence type="predicted"/>
<name>A0A7K0K3V9_9ACTO</name>
<organism evidence="4 5">
    <name type="scientific">Mobiluncus porci</name>
    <dbReference type="NCBI Taxonomy" id="2652278"/>
    <lineage>
        <taxon>Bacteria</taxon>
        <taxon>Bacillati</taxon>
        <taxon>Actinomycetota</taxon>
        <taxon>Actinomycetes</taxon>
        <taxon>Actinomycetales</taxon>
        <taxon>Actinomycetaceae</taxon>
        <taxon>Mobiluncus</taxon>
    </lineage>
</organism>
<feature type="region of interest" description="Disordered" evidence="1">
    <location>
        <begin position="77"/>
        <end position="97"/>
    </location>
</feature>
<evidence type="ECO:0000313" key="4">
    <source>
        <dbReference type="EMBL" id="MST50161.1"/>
    </source>
</evidence>
<evidence type="ECO:0000256" key="1">
    <source>
        <dbReference type="SAM" id="MobiDB-lite"/>
    </source>
</evidence>